<sequence>MSRVNGSLQGRLAVYPSQGTIGTAYNVQTSDTGYWDTYGTQYWHYIDGNNQRVTGWKQINGKWYYFDENGRMLTNTVVNGYKIGADGVWVQ</sequence>
<dbReference type="Pfam" id="PF19127">
    <property type="entry name" value="Choline_bind_3"/>
    <property type="match status" value="1"/>
</dbReference>
<dbReference type="AlphaFoldDB" id="A0A6L9EQX2"/>
<evidence type="ECO:0008006" key="5">
    <source>
        <dbReference type="Google" id="ProtNLM"/>
    </source>
</evidence>
<reference evidence="3 4" key="1">
    <citation type="submission" date="2020-01" db="EMBL/GenBank/DDBJ databases">
        <title>Genome sequence of a 1,3-propanediol producer, Clostridium butyricum S3.</title>
        <authorList>
            <person name="Zhou J."/>
        </authorList>
    </citation>
    <scope>NUCLEOTIDE SEQUENCE [LARGE SCALE GENOMIC DNA]</scope>
    <source>
        <strain evidence="3 4">S3</strain>
    </source>
</reference>
<dbReference type="Gene3D" id="2.10.270.10">
    <property type="entry name" value="Cholin Binding"/>
    <property type="match status" value="1"/>
</dbReference>
<proteinExistence type="predicted"/>
<dbReference type="EMBL" id="WOFV02000052">
    <property type="protein sequence ID" value="NAS19006.1"/>
    <property type="molecule type" value="Genomic_DNA"/>
</dbReference>
<gene>
    <name evidence="3" type="ORF">GND98_014285</name>
</gene>
<dbReference type="PROSITE" id="PS51170">
    <property type="entry name" value="CW"/>
    <property type="match status" value="1"/>
</dbReference>
<comment type="caution">
    <text evidence="3">The sequence shown here is derived from an EMBL/GenBank/DDBJ whole genome shotgun (WGS) entry which is preliminary data.</text>
</comment>
<evidence type="ECO:0000256" key="1">
    <source>
        <dbReference type="ARBA" id="ARBA00022737"/>
    </source>
</evidence>
<evidence type="ECO:0000313" key="3">
    <source>
        <dbReference type="EMBL" id="NAS19006.1"/>
    </source>
</evidence>
<evidence type="ECO:0000313" key="4">
    <source>
        <dbReference type="Proteomes" id="UP000474042"/>
    </source>
</evidence>
<accession>A0A6L9EQX2</accession>
<feature type="repeat" description="Cell wall-binding" evidence="2">
    <location>
        <begin position="53"/>
        <end position="72"/>
    </location>
</feature>
<protein>
    <recommendedName>
        <fullName evidence="5">Cell wall-binding protein</fullName>
    </recommendedName>
</protein>
<dbReference type="Proteomes" id="UP000474042">
    <property type="component" value="Unassembled WGS sequence"/>
</dbReference>
<dbReference type="SUPFAM" id="SSF69360">
    <property type="entry name" value="Cell wall binding repeat"/>
    <property type="match status" value="1"/>
</dbReference>
<evidence type="ECO:0000256" key="2">
    <source>
        <dbReference type="PROSITE-ProRule" id="PRU00591"/>
    </source>
</evidence>
<keyword evidence="1" id="KW-0677">Repeat</keyword>
<dbReference type="InterPro" id="IPR018337">
    <property type="entry name" value="Cell_wall/Cho-bd_repeat"/>
</dbReference>
<name>A0A6L9EQX2_CLOBU</name>
<organism evidence="3 4">
    <name type="scientific">Clostridium butyricum</name>
    <dbReference type="NCBI Taxonomy" id="1492"/>
    <lineage>
        <taxon>Bacteria</taxon>
        <taxon>Bacillati</taxon>
        <taxon>Bacillota</taxon>
        <taxon>Clostridia</taxon>
        <taxon>Eubacteriales</taxon>
        <taxon>Clostridiaceae</taxon>
        <taxon>Clostridium</taxon>
    </lineage>
</organism>